<dbReference type="STRING" id="595434.RISK_000914"/>
<accession>A0A0J1BKZ6</accession>
<feature type="region of interest" description="Disordered" evidence="2">
    <location>
        <begin position="1267"/>
        <end position="1322"/>
    </location>
</feature>
<feature type="compositionally biased region" description="Polar residues" evidence="2">
    <location>
        <begin position="1276"/>
        <end position="1289"/>
    </location>
</feature>
<dbReference type="EC" id="3.5.2.9" evidence="6"/>
<evidence type="ECO:0000259" key="5">
    <source>
        <dbReference type="Pfam" id="PF05378"/>
    </source>
</evidence>
<dbReference type="Pfam" id="PF01968">
    <property type="entry name" value="Hydantoinase_A"/>
    <property type="match status" value="1"/>
</dbReference>
<organism evidence="6 7">
    <name type="scientific">Rhodopirellula islandica</name>
    <dbReference type="NCBI Taxonomy" id="595434"/>
    <lineage>
        <taxon>Bacteria</taxon>
        <taxon>Pseudomonadati</taxon>
        <taxon>Planctomycetota</taxon>
        <taxon>Planctomycetia</taxon>
        <taxon>Pirellulales</taxon>
        <taxon>Pirellulaceae</taxon>
        <taxon>Rhodopirellula</taxon>
    </lineage>
</organism>
<dbReference type="GO" id="GO:0006749">
    <property type="term" value="P:glutathione metabolic process"/>
    <property type="evidence" value="ECO:0007669"/>
    <property type="project" value="TreeGrafter"/>
</dbReference>
<dbReference type="InterPro" id="IPR003692">
    <property type="entry name" value="Hydantoinase_B"/>
</dbReference>
<feature type="domain" description="Hydantoinase B/oxoprolinase" evidence="4">
    <location>
        <begin position="797"/>
        <end position="1317"/>
    </location>
</feature>
<dbReference type="GO" id="GO:0005829">
    <property type="term" value="C:cytosol"/>
    <property type="evidence" value="ECO:0007669"/>
    <property type="project" value="TreeGrafter"/>
</dbReference>
<feature type="region of interest" description="Disordered" evidence="2">
    <location>
        <begin position="692"/>
        <end position="716"/>
    </location>
</feature>
<protein>
    <submittedName>
        <fullName evidence="6">5-oxoprolinase</fullName>
        <ecNumber evidence="6">3.5.2.9</ecNumber>
    </submittedName>
</protein>
<dbReference type="PANTHER" id="PTHR11365:SF23">
    <property type="entry name" value="HYPOTHETICAL 5-OXOPROLINASE (EUROFUNG)-RELATED"/>
    <property type="match status" value="1"/>
</dbReference>
<dbReference type="OrthoDB" id="9768323at2"/>
<sequence>MNTEPIEVWVDVGGTFTDCLVRQTHPDGHRQRDAIKVLSSGLVSVRVVDHSDDFTHVDVELPPRFAIDGFWESAKLFEQGESALEGDLFTVLGCQRKSANTVRLQLNQPANQVRHDQSWVLDARIESPILATRVLLACPLPQPLPALSIRMGTTRGTNALLTRNGAPTALLITEGFADLLQIGTQDRPDLFALDIVKPEPLATRTMEVRGRLDAQGGELIPLDESHLRSGLQDLKASSPEDLVLAICLLHSHRNETHERTVQRIAKEVGFKDVIRSTEVAAVPRIVPRAETTTLDAYLLPILEAYVARVWEQFGGEATCHLRWMTSGGNLVASAGFRGKDSVLSGPAGGVVALGEVAKQCGVSGAVGLDMGGTSTDVSRFEGTVGRRQESMIGGIRVLTPMMDIHTIASGGGSVCAIHEGRLTVGPDSAGAFPGPACYGHGGPLTITDVNVLLGRLPIDRFPFPLNLKAAQNALQQTHQQLPSDSTLSPEQLADGFLQLAVTQMAEAVRVVTTAAGSDARQMALVGFGGAAGGHLCQVADSLEMSHVIDHPDSGLLSAVGMGAAPIGRIASQSLQLTIASAVPDGAPPHANRTLSQDAISPLESAANDTLLQCQAQLREEENISPDTPLQIVHQCDARPLGTQSTLPVDLFPLETLPARFDAKHQITFGYRRDSMPLEVVTVRCEATLERNANQTNHLDPQDNSENSPAASVTHAKPETISMWVQGADRNVDLWDRETLKTGQTLIGPAVVTGPYSVLVVEPDWTATLSAEGILEIHKTKSPRVEETPLPAADKLNDTIAMEIAARRVQGIAESMGEVIRRTSVSVNVKERRDYSCAVFLGDGSLVANAPHVPVHLGAMSHTVRSLIADYPEMSPGDSYLSNDPYAGGSHLPDITVVTPVFCDENASGSSRPKDWPCDFFVASRCHHAEIGGMVPGSMAPAATCLAEEGVVLHNECLVRSGKSHHPRIRELLSTATYPSRNVEENMADIAAAEAAGQAGANRIQALADSMTKSRLMDLLKQLLHVAGEATATWIATLGTEPRVFEDSLDDGTPLRVTLQPDQSTGRLQIDFTGTGPVHPNGFNATPSIVTAAVLYVLRCVVPGELPLCDGVLKRIELVIPPGLLAPPAGDTPENSPAVVAGNVETSNRVVDVLLGALGVAAASQGTMNNLLLGDETFGYYETIGGGAGATATQAGADAVHTHMTNTRITDPEILESRLPIRLWRFAIRRGSGGAGQNRGGDGMIREMEFLRPLTLSLITSRRTTRAYGIQGGQPGQSGRQTLIHQSQRTELPFATSREVEAGDRLVMETPGGGGYGKERPAD</sequence>
<dbReference type="InterPro" id="IPR045079">
    <property type="entry name" value="Oxoprolinase-like"/>
</dbReference>
<gene>
    <name evidence="6" type="ORF">RISK_000914</name>
</gene>
<evidence type="ECO:0000259" key="3">
    <source>
        <dbReference type="Pfam" id="PF01968"/>
    </source>
</evidence>
<evidence type="ECO:0000256" key="2">
    <source>
        <dbReference type="SAM" id="MobiDB-lite"/>
    </source>
</evidence>
<dbReference type="PATRIC" id="fig|595434.4.peg.880"/>
<dbReference type="InterPro" id="IPR002821">
    <property type="entry name" value="Hydantoinase_A"/>
</dbReference>
<name>A0A0J1BKZ6_RHOIS</name>
<evidence type="ECO:0000256" key="1">
    <source>
        <dbReference type="ARBA" id="ARBA00010403"/>
    </source>
</evidence>
<dbReference type="EMBL" id="LECT01000007">
    <property type="protein sequence ID" value="KLU07113.1"/>
    <property type="molecule type" value="Genomic_DNA"/>
</dbReference>
<feature type="domain" description="Hydantoinase/oxoprolinase N-terminal" evidence="5">
    <location>
        <begin position="148"/>
        <end position="268"/>
    </location>
</feature>
<proteinExistence type="inferred from homology"/>
<dbReference type="GO" id="GO:0017168">
    <property type="term" value="F:5-oxoprolinase (ATP-hydrolyzing) activity"/>
    <property type="evidence" value="ECO:0007669"/>
    <property type="project" value="UniProtKB-EC"/>
</dbReference>
<dbReference type="Pfam" id="PF05378">
    <property type="entry name" value="Hydant_A_N"/>
    <property type="match status" value="1"/>
</dbReference>
<comment type="caution">
    <text evidence="6">The sequence shown here is derived from an EMBL/GenBank/DDBJ whole genome shotgun (WGS) entry which is preliminary data.</text>
</comment>
<feature type="compositionally biased region" description="Polar residues" evidence="2">
    <location>
        <begin position="692"/>
        <end position="710"/>
    </location>
</feature>
<dbReference type="RefSeq" id="WP_047812900.1">
    <property type="nucleotide sequence ID" value="NZ_LECT01000007.1"/>
</dbReference>
<keyword evidence="7" id="KW-1185">Reference proteome</keyword>
<feature type="compositionally biased region" description="Basic and acidic residues" evidence="2">
    <location>
        <begin position="1297"/>
        <end position="1306"/>
    </location>
</feature>
<evidence type="ECO:0000313" key="6">
    <source>
        <dbReference type="EMBL" id="KLU07113.1"/>
    </source>
</evidence>
<comment type="similarity">
    <text evidence="1">Belongs to the oxoprolinase family.</text>
</comment>
<dbReference type="PANTHER" id="PTHR11365">
    <property type="entry name" value="5-OXOPROLINASE RELATED"/>
    <property type="match status" value="1"/>
</dbReference>
<feature type="domain" description="Hydantoinase A/oxoprolinase" evidence="3">
    <location>
        <begin position="288"/>
        <end position="565"/>
    </location>
</feature>
<dbReference type="InterPro" id="IPR008040">
    <property type="entry name" value="Hydant_A_N"/>
</dbReference>
<dbReference type="Pfam" id="PF02538">
    <property type="entry name" value="Hydantoinase_B"/>
    <property type="match status" value="1"/>
</dbReference>
<evidence type="ECO:0000259" key="4">
    <source>
        <dbReference type="Pfam" id="PF02538"/>
    </source>
</evidence>
<dbReference type="Proteomes" id="UP000036367">
    <property type="component" value="Unassembled WGS sequence"/>
</dbReference>
<evidence type="ECO:0000313" key="7">
    <source>
        <dbReference type="Proteomes" id="UP000036367"/>
    </source>
</evidence>
<keyword evidence="6" id="KW-0378">Hydrolase</keyword>
<reference evidence="6" key="1">
    <citation type="submission" date="2015-05" db="EMBL/GenBank/DDBJ databases">
        <title>Permanent draft genome of Rhodopirellula islandicus K833.</title>
        <authorList>
            <person name="Kizina J."/>
            <person name="Richter M."/>
            <person name="Glockner F.O."/>
            <person name="Harder J."/>
        </authorList>
    </citation>
    <scope>NUCLEOTIDE SEQUENCE [LARGE SCALE GENOMIC DNA]</scope>
    <source>
        <strain evidence="6">K833</strain>
    </source>
</reference>